<dbReference type="Gene3D" id="3.40.350.10">
    <property type="entry name" value="Creatinase/prolidase N-terminal domain"/>
    <property type="match status" value="1"/>
</dbReference>
<feature type="compositionally biased region" description="Polar residues" evidence="9">
    <location>
        <begin position="1"/>
        <end position="10"/>
    </location>
</feature>
<evidence type="ECO:0000256" key="6">
    <source>
        <dbReference type="ARBA" id="ARBA00022801"/>
    </source>
</evidence>
<dbReference type="InterPro" id="IPR007865">
    <property type="entry name" value="Aminopep_P_N"/>
</dbReference>
<dbReference type="PANTHER" id="PTHR43226">
    <property type="entry name" value="XAA-PRO AMINOPEPTIDASE 3"/>
    <property type="match status" value="1"/>
</dbReference>
<dbReference type="RefSeq" id="WP_201844628.1">
    <property type="nucleotide sequence ID" value="NZ_JABBYC010000001.1"/>
</dbReference>
<dbReference type="InterPro" id="IPR036005">
    <property type="entry name" value="Creatinase/aminopeptidase-like"/>
</dbReference>
<keyword evidence="12" id="KW-1185">Reference proteome</keyword>
<comment type="similarity">
    <text evidence="3 8">Belongs to the peptidase M24B family.</text>
</comment>
<comment type="cofactor">
    <cofactor evidence="2">
        <name>Mn(2+)</name>
        <dbReference type="ChEBI" id="CHEBI:29035"/>
    </cofactor>
</comment>
<comment type="catalytic activity">
    <reaction evidence="1">
        <text>Release of any N-terminal amino acid, including proline, that is linked to proline, even from a dipeptide or tripeptide.</text>
        <dbReference type="EC" id="3.4.11.9"/>
    </reaction>
</comment>
<dbReference type="SUPFAM" id="SSF53092">
    <property type="entry name" value="Creatinase/prolidase N-terminal domain"/>
    <property type="match status" value="1"/>
</dbReference>
<dbReference type="InterPro" id="IPR029149">
    <property type="entry name" value="Creatin/AminoP/Spt16_N"/>
</dbReference>
<feature type="region of interest" description="Disordered" evidence="9">
    <location>
        <begin position="1"/>
        <end position="24"/>
    </location>
</feature>
<accession>A0ABS1LF19</accession>
<evidence type="ECO:0000256" key="7">
    <source>
        <dbReference type="ARBA" id="ARBA00023211"/>
    </source>
</evidence>
<feature type="domain" description="Aminopeptidase P N-terminal" evidence="10">
    <location>
        <begin position="47"/>
        <end position="207"/>
    </location>
</feature>
<dbReference type="InterPro" id="IPR052433">
    <property type="entry name" value="X-Pro_dipept-like"/>
</dbReference>
<proteinExistence type="inferred from homology"/>
<evidence type="ECO:0000256" key="1">
    <source>
        <dbReference type="ARBA" id="ARBA00001424"/>
    </source>
</evidence>
<gene>
    <name evidence="11" type="ORF">HGK34_00630</name>
</gene>
<keyword evidence="6" id="KW-0378">Hydrolase</keyword>
<evidence type="ECO:0000256" key="5">
    <source>
        <dbReference type="ARBA" id="ARBA00022723"/>
    </source>
</evidence>
<evidence type="ECO:0000256" key="8">
    <source>
        <dbReference type="RuleBase" id="RU000590"/>
    </source>
</evidence>
<evidence type="ECO:0000313" key="11">
    <source>
        <dbReference type="EMBL" id="MBL0884798.1"/>
    </source>
</evidence>
<name>A0ABS1LF19_9MICO</name>
<dbReference type="Proteomes" id="UP000675409">
    <property type="component" value="Unassembled WGS sequence"/>
</dbReference>
<dbReference type="CDD" id="cd01087">
    <property type="entry name" value="Prolidase"/>
    <property type="match status" value="1"/>
</dbReference>
<evidence type="ECO:0000256" key="2">
    <source>
        <dbReference type="ARBA" id="ARBA00001936"/>
    </source>
</evidence>
<dbReference type="EC" id="3.4.11.9" evidence="4"/>
<reference evidence="11 12" key="1">
    <citation type="journal article" date="2021" name="Arch. Microbiol.">
        <title>Myceligenerans indicum sp. nov., an actinobacterium isolated from mangrove sediment of Sundarbans, India.</title>
        <authorList>
            <person name="Asha K."/>
            <person name="Bhadury P."/>
        </authorList>
    </citation>
    <scope>NUCLEOTIDE SEQUENCE [LARGE SCALE GENOMIC DNA]</scope>
    <source>
        <strain evidence="11 12">I2</strain>
    </source>
</reference>
<evidence type="ECO:0000259" key="10">
    <source>
        <dbReference type="SMART" id="SM01011"/>
    </source>
</evidence>
<evidence type="ECO:0000256" key="9">
    <source>
        <dbReference type="SAM" id="MobiDB-lite"/>
    </source>
</evidence>
<keyword evidence="5 8" id="KW-0479">Metal-binding</keyword>
<dbReference type="Pfam" id="PF05195">
    <property type="entry name" value="AMP_N"/>
    <property type="match status" value="1"/>
</dbReference>
<dbReference type="InterPro" id="IPR001131">
    <property type="entry name" value="Peptidase_M24B_aminopep-P_CS"/>
</dbReference>
<dbReference type="Gene3D" id="3.90.230.10">
    <property type="entry name" value="Creatinase/methionine aminopeptidase superfamily"/>
    <property type="match status" value="1"/>
</dbReference>
<sequence>MSENTTSSDQSIEERGSNRSQRPVSQAFKDFVMSQWAPRGDLGVTPSRAVPFTADRRAALSGRLPGARLVIPAGPLRTRSNDTDYRFRPHSAFAHLTGLGTDQEPDAVLVLHPVEEGTGDPGADGTPSNHHAVLYVRPLAPRDNEEFFADARYGEFWVGARPSLADVETLTGIEARHVDELKDALAKDVGGNGVVLLVVTGADEEVETLVEAIRAEAGVDLAERAEAETADAQASGSTAALDEATLVGTALDGTVLDGTVLDDAVLDDAVLDDAVLVEATSEIRLLKDDLEVEELREAVARTIEGFEAVVRELPRAVAHRRGERVIETTFDANARLEGNAVGYETIAAAGDHATTLHWIRNDGEVREGDMVLLDGGVEVDSLYTADVTRTLPVTGEYTDVQRRIYQAVLDAADAAFAVAKPGARFRDVHAAAMEVIAARLEEWGLLPDGVTAAESLDEDGQQHRRWMVHGTSHHLGLDVHDCAQARREMYLDGVLTPGMVFTIEPGLYFKADDLAVPEEYRGIGVRIEDDVLITADGHENLSAGLPREPEAVEAWMASLRG</sequence>
<dbReference type="PANTHER" id="PTHR43226:SF4">
    <property type="entry name" value="XAA-PRO AMINOPEPTIDASE 3"/>
    <property type="match status" value="1"/>
</dbReference>
<dbReference type="SUPFAM" id="SSF55920">
    <property type="entry name" value="Creatinase/aminopeptidase"/>
    <property type="match status" value="1"/>
</dbReference>
<dbReference type="InterPro" id="IPR000994">
    <property type="entry name" value="Pept_M24"/>
</dbReference>
<dbReference type="Pfam" id="PF00557">
    <property type="entry name" value="Peptidase_M24"/>
    <property type="match status" value="1"/>
</dbReference>
<comment type="caution">
    <text evidence="11">The sequence shown here is derived from an EMBL/GenBank/DDBJ whole genome shotgun (WGS) entry which is preliminary data.</text>
</comment>
<evidence type="ECO:0000256" key="4">
    <source>
        <dbReference type="ARBA" id="ARBA00012574"/>
    </source>
</evidence>
<protein>
    <recommendedName>
        <fullName evidence="4">Xaa-Pro aminopeptidase</fullName>
        <ecNumber evidence="4">3.4.11.9</ecNumber>
    </recommendedName>
</protein>
<keyword evidence="7" id="KW-0464">Manganese</keyword>
<dbReference type="PROSITE" id="PS00491">
    <property type="entry name" value="PROLINE_PEPTIDASE"/>
    <property type="match status" value="1"/>
</dbReference>
<evidence type="ECO:0000313" key="12">
    <source>
        <dbReference type="Proteomes" id="UP000675409"/>
    </source>
</evidence>
<organism evidence="11 12">
    <name type="scientific">Myceligenerans indicum</name>
    <dbReference type="NCBI Taxonomy" id="2593663"/>
    <lineage>
        <taxon>Bacteria</taxon>
        <taxon>Bacillati</taxon>
        <taxon>Actinomycetota</taxon>
        <taxon>Actinomycetes</taxon>
        <taxon>Micrococcales</taxon>
        <taxon>Promicromonosporaceae</taxon>
        <taxon>Myceligenerans</taxon>
    </lineage>
</organism>
<dbReference type="SMART" id="SM01011">
    <property type="entry name" value="AMP_N"/>
    <property type="match status" value="1"/>
</dbReference>
<evidence type="ECO:0000256" key="3">
    <source>
        <dbReference type="ARBA" id="ARBA00008766"/>
    </source>
</evidence>
<dbReference type="EMBL" id="JABBYC010000001">
    <property type="protein sequence ID" value="MBL0884798.1"/>
    <property type="molecule type" value="Genomic_DNA"/>
</dbReference>